<evidence type="ECO:0000313" key="1">
    <source>
        <dbReference type="EMBL" id="CAG8806922.1"/>
    </source>
</evidence>
<organism evidence="1 2">
    <name type="scientific">Racocetra persica</name>
    <dbReference type="NCBI Taxonomy" id="160502"/>
    <lineage>
        <taxon>Eukaryota</taxon>
        <taxon>Fungi</taxon>
        <taxon>Fungi incertae sedis</taxon>
        <taxon>Mucoromycota</taxon>
        <taxon>Glomeromycotina</taxon>
        <taxon>Glomeromycetes</taxon>
        <taxon>Diversisporales</taxon>
        <taxon>Gigasporaceae</taxon>
        <taxon>Racocetra</taxon>
    </lineage>
</organism>
<name>A0ACA9RTF6_9GLOM</name>
<accession>A0ACA9RTF6</accession>
<sequence>DEDEIPEIIIISSNKVDQIPEIIELSNNKEVLFEKEQIAISRD</sequence>
<proteinExistence type="predicted"/>
<dbReference type="Proteomes" id="UP000789920">
    <property type="component" value="Unassembled WGS sequence"/>
</dbReference>
<evidence type="ECO:0000313" key="2">
    <source>
        <dbReference type="Proteomes" id="UP000789920"/>
    </source>
</evidence>
<feature type="non-terminal residue" evidence="1">
    <location>
        <position position="1"/>
    </location>
</feature>
<gene>
    <name evidence="1" type="ORF">RPERSI_LOCUS22274</name>
</gene>
<comment type="caution">
    <text evidence="1">The sequence shown here is derived from an EMBL/GenBank/DDBJ whole genome shotgun (WGS) entry which is preliminary data.</text>
</comment>
<dbReference type="EMBL" id="CAJVQC010067022">
    <property type="protein sequence ID" value="CAG8806922.1"/>
    <property type="molecule type" value="Genomic_DNA"/>
</dbReference>
<keyword evidence="2" id="KW-1185">Reference proteome</keyword>
<protein>
    <submittedName>
        <fullName evidence="1">9250_t:CDS:1</fullName>
    </submittedName>
</protein>
<reference evidence="1" key="1">
    <citation type="submission" date="2021-06" db="EMBL/GenBank/DDBJ databases">
        <authorList>
            <person name="Kallberg Y."/>
            <person name="Tangrot J."/>
            <person name="Rosling A."/>
        </authorList>
    </citation>
    <scope>NUCLEOTIDE SEQUENCE</scope>
    <source>
        <strain evidence="1">MA461A</strain>
    </source>
</reference>